<reference evidence="2 3" key="1">
    <citation type="submission" date="2018-03" db="EMBL/GenBank/DDBJ databases">
        <title>Adhaeribacter sp. HMF7605 Genome sequencing and assembly.</title>
        <authorList>
            <person name="Kang H."/>
            <person name="Kang J."/>
            <person name="Cha I."/>
            <person name="Kim H."/>
            <person name="Joh K."/>
        </authorList>
    </citation>
    <scope>NUCLEOTIDE SEQUENCE [LARGE SCALE GENOMIC DNA]</scope>
    <source>
        <strain evidence="2 3">HMF7605</strain>
    </source>
</reference>
<gene>
    <name evidence="2" type="ORF">AHMF7605_24895</name>
</gene>
<protein>
    <submittedName>
        <fullName evidence="2">Uncharacterized protein</fullName>
    </submittedName>
</protein>
<accession>A0A2T2YLW3</accession>
<dbReference type="AlphaFoldDB" id="A0A2T2YLW3"/>
<proteinExistence type="predicted"/>
<feature type="compositionally biased region" description="Polar residues" evidence="1">
    <location>
        <begin position="51"/>
        <end position="72"/>
    </location>
</feature>
<dbReference type="Proteomes" id="UP000240357">
    <property type="component" value="Unassembled WGS sequence"/>
</dbReference>
<keyword evidence="3" id="KW-1185">Reference proteome</keyword>
<organism evidence="2 3">
    <name type="scientific">Adhaeribacter arboris</name>
    <dbReference type="NCBI Taxonomy" id="2072846"/>
    <lineage>
        <taxon>Bacteria</taxon>
        <taxon>Pseudomonadati</taxon>
        <taxon>Bacteroidota</taxon>
        <taxon>Cytophagia</taxon>
        <taxon>Cytophagales</taxon>
        <taxon>Hymenobacteraceae</taxon>
        <taxon>Adhaeribacter</taxon>
    </lineage>
</organism>
<evidence type="ECO:0000313" key="3">
    <source>
        <dbReference type="Proteomes" id="UP000240357"/>
    </source>
</evidence>
<evidence type="ECO:0000256" key="1">
    <source>
        <dbReference type="SAM" id="MobiDB-lite"/>
    </source>
</evidence>
<comment type="caution">
    <text evidence="2">The sequence shown here is derived from an EMBL/GenBank/DDBJ whole genome shotgun (WGS) entry which is preliminary data.</text>
</comment>
<dbReference type="EMBL" id="PYFT01000001">
    <property type="protein sequence ID" value="PSR56501.1"/>
    <property type="molecule type" value="Genomic_DNA"/>
</dbReference>
<evidence type="ECO:0000313" key="2">
    <source>
        <dbReference type="EMBL" id="PSR56501.1"/>
    </source>
</evidence>
<sequence>MGCVYLTWVQIRRYLEMVNGMKLKYISFWVIFLSLSGSTMAQTAHDAQTELNSTPPTLETTITKPDSGSTTHAPAGKPVRKISYSMSAGAQFSPGWGSATYLEPSVSIPITKRFSGFASLNLISTYGMGYNWLGRENTTATFTPLRNQHLILHAGGNYRVTDRLRFTGSVWRDLSKNTMPTPVNRYMPGGTNGMMFRAHYKVSDNFSISGGLRYSNGNTYQNSWYNPASPYGF</sequence>
<feature type="region of interest" description="Disordered" evidence="1">
    <location>
        <begin position="51"/>
        <end position="75"/>
    </location>
</feature>
<name>A0A2T2YLW3_9BACT</name>
<dbReference type="SUPFAM" id="SSF56935">
    <property type="entry name" value="Porins"/>
    <property type="match status" value="1"/>
</dbReference>